<dbReference type="InterPro" id="IPR007263">
    <property type="entry name" value="DCC1-like"/>
</dbReference>
<dbReference type="EMBL" id="NRRV01000026">
    <property type="protein sequence ID" value="MBK1631429.1"/>
    <property type="molecule type" value="Genomic_DNA"/>
</dbReference>
<dbReference type="Pfam" id="PF04134">
    <property type="entry name" value="DCC1-like"/>
    <property type="match status" value="1"/>
</dbReference>
<gene>
    <name evidence="1" type="ORF">CKO31_11895</name>
</gene>
<protein>
    <submittedName>
        <fullName evidence="1">Thiol-disulfide oxidoreductase</fullName>
    </submittedName>
</protein>
<organism evidence="1 2">
    <name type="scientific">Thiohalocapsa halophila</name>
    <dbReference type="NCBI Taxonomy" id="69359"/>
    <lineage>
        <taxon>Bacteria</taxon>
        <taxon>Pseudomonadati</taxon>
        <taxon>Pseudomonadota</taxon>
        <taxon>Gammaproteobacteria</taxon>
        <taxon>Chromatiales</taxon>
        <taxon>Chromatiaceae</taxon>
        <taxon>Thiohalocapsa</taxon>
    </lineage>
</organism>
<proteinExistence type="predicted"/>
<dbReference type="Proteomes" id="UP000748752">
    <property type="component" value="Unassembled WGS sequence"/>
</dbReference>
<sequence>MTSSADTAITTFYDGGCPLCSKEIAHYRRLDRSGQVDWVDITQDPDALAAVGLDQATAMRRLHVRDADGRLVQGVPAFVAIWRQLPRYRLLARVVSALRLTGPLDALYRRFADWRFERRCREGACSIH</sequence>
<keyword evidence="2" id="KW-1185">Reference proteome</keyword>
<name>A0ABS1CHP8_9GAMM</name>
<dbReference type="InterPro" id="IPR044691">
    <property type="entry name" value="DCC1_Trx"/>
</dbReference>
<comment type="caution">
    <text evidence="1">The sequence shown here is derived from an EMBL/GenBank/DDBJ whole genome shotgun (WGS) entry which is preliminary data.</text>
</comment>
<reference evidence="1 2" key="1">
    <citation type="journal article" date="2020" name="Microorganisms">
        <title>Osmotic Adaptation and Compatible Solute Biosynthesis of Phototrophic Bacteria as Revealed from Genome Analyses.</title>
        <authorList>
            <person name="Imhoff J.F."/>
            <person name="Rahn T."/>
            <person name="Kunzel S."/>
            <person name="Keller A."/>
            <person name="Neulinger S.C."/>
        </authorList>
    </citation>
    <scope>NUCLEOTIDE SEQUENCE [LARGE SCALE GENOMIC DNA]</scope>
    <source>
        <strain evidence="1 2">DSM 6210</strain>
    </source>
</reference>
<dbReference type="PANTHER" id="PTHR34290:SF2">
    <property type="entry name" value="OS04G0668800 PROTEIN"/>
    <property type="match status" value="1"/>
</dbReference>
<accession>A0ABS1CHP8</accession>
<dbReference type="RefSeq" id="WP_200237659.1">
    <property type="nucleotide sequence ID" value="NZ_NRRV01000026.1"/>
</dbReference>
<evidence type="ECO:0000313" key="1">
    <source>
        <dbReference type="EMBL" id="MBK1631429.1"/>
    </source>
</evidence>
<evidence type="ECO:0000313" key="2">
    <source>
        <dbReference type="Proteomes" id="UP000748752"/>
    </source>
</evidence>
<dbReference type="PANTHER" id="PTHR34290">
    <property type="entry name" value="SI:CH73-390P7.2"/>
    <property type="match status" value="1"/>
</dbReference>